<organism evidence="1 2">
    <name type="scientific">Pseudomonas fluorescens</name>
    <dbReference type="NCBI Taxonomy" id="294"/>
    <lineage>
        <taxon>Bacteria</taxon>
        <taxon>Pseudomonadati</taxon>
        <taxon>Pseudomonadota</taxon>
        <taxon>Gammaproteobacteria</taxon>
        <taxon>Pseudomonadales</taxon>
        <taxon>Pseudomonadaceae</taxon>
        <taxon>Pseudomonas</taxon>
    </lineage>
</organism>
<evidence type="ECO:0000313" key="1">
    <source>
        <dbReference type="EMBL" id="VVP73190.1"/>
    </source>
</evidence>
<evidence type="ECO:0000313" key="2">
    <source>
        <dbReference type="Proteomes" id="UP000325565"/>
    </source>
</evidence>
<protein>
    <submittedName>
        <fullName evidence="1">Uncharacterized protein</fullName>
    </submittedName>
</protein>
<gene>
    <name evidence="1" type="ORF">PS922_01037</name>
</gene>
<proteinExistence type="predicted"/>
<name>A0A5E7RI24_PSEFL</name>
<reference evidence="1 2" key="1">
    <citation type="submission" date="2019-09" db="EMBL/GenBank/DDBJ databases">
        <authorList>
            <person name="Chandra G."/>
            <person name="Truman W A."/>
        </authorList>
    </citation>
    <scope>NUCLEOTIDE SEQUENCE [LARGE SCALE GENOMIC DNA]</scope>
    <source>
        <strain evidence="1">PS922</strain>
    </source>
</reference>
<accession>A0A5E7RI24</accession>
<dbReference type="EMBL" id="CABVJB010000002">
    <property type="protein sequence ID" value="VVP73190.1"/>
    <property type="molecule type" value="Genomic_DNA"/>
</dbReference>
<sequence>MAITGSIQTDAFLDRSPNRQCWLLFRAGPLSRLKQFQNGKMYMNSVSYFSELKGEEATALRKDDLEKNYLTLHSRMGGASVGELFVEIDGEEVSLGPDAIMRVDLPNPSNIFIFCMAALADGLDGLIPGEHEGKLTLSSRFAELGDHVLLVNNIGEFSRRMSAAILAHPHLYSSPFFEGGYGQVDYVDMGNHSGVVGLFRKDIQYAWQREYRFCLGCASEALNANGALELDIGDLSDITSIVPVEKFASQTFTLKRHQFEIKDVVVS</sequence>
<dbReference type="Proteomes" id="UP000325565">
    <property type="component" value="Unassembled WGS sequence"/>
</dbReference>
<dbReference type="AlphaFoldDB" id="A0A5E7RI24"/>